<dbReference type="InterPro" id="IPR006094">
    <property type="entry name" value="Oxid_FAD_bind_N"/>
</dbReference>
<dbReference type="Gene3D" id="3.40.462.20">
    <property type="match status" value="1"/>
</dbReference>
<dbReference type="GO" id="GO:0016491">
    <property type="term" value="F:oxidoreductase activity"/>
    <property type="evidence" value="ECO:0007669"/>
    <property type="project" value="UniProtKB-KW"/>
</dbReference>
<evidence type="ECO:0000256" key="1">
    <source>
        <dbReference type="ARBA" id="ARBA00005466"/>
    </source>
</evidence>
<dbReference type="Pfam" id="PF01565">
    <property type="entry name" value="FAD_binding_4"/>
    <property type="match status" value="1"/>
</dbReference>
<dbReference type="PROSITE" id="PS51387">
    <property type="entry name" value="FAD_PCMH"/>
    <property type="match status" value="1"/>
</dbReference>
<proteinExistence type="inferred from homology"/>
<dbReference type="AlphaFoldDB" id="A0A5C3N637"/>
<keyword evidence="6" id="KW-1185">Reference proteome</keyword>
<dbReference type="InterPro" id="IPR050432">
    <property type="entry name" value="FAD-linked_Oxidoreductases_BP"/>
</dbReference>
<protein>
    <submittedName>
        <fullName evidence="5">FAD binding domain-containing protein</fullName>
    </submittedName>
</protein>
<gene>
    <name evidence="5" type="ORF">OE88DRAFT_1627872</name>
</gene>
<dbReference type="InterPro" id="IPR016166">
    <property type="entry name" value="FAD-bd_PCMH"/>
</dbReference>
<dbReference type="OrthoDB" id="9983560at2759"/>
<dbReference type="Pfam" id="PF08031">
    <property type="entry name" value="BBE"/>
    <property type="match status" value="1"/>
</dbReference>
<dbReference type="InterPro" id="IPR016169">
    <property type="entry name" value="FAD-bd_PCMH_sub2"/>
</dbReference>
<reference evidence="5 6" key="1">
    <citation type="journal article" date="2019" name="Nat. Ecol. Evol.">
        <title>Megaphylogeny resolves global patterns of mushroom evolution.</title>
        <authorList>
            <person name="Varga T."/>
            <person name="Krizsan K."/>
            <person name="Foldi C."/>
            <person name="Dima B."/>
            <person name="Sanchez-Garcia M."/>
            <person name="Sanchez-Ramirez S."/>
            <person name="Szollosi G.J."/>
            <person name="Szarkandi J.G."/>
            <person name="Papp V."/>
            <person name="Albert L."/>
            <person name="Andreopoulos W."/>
            <person name="Angelini C."/>
            <person name="Antonin V."/>
            <person name="Barry K.W."/>
            <person name="Bougher N.L."/>
            <person name="Buchanan P."/>
            <person name="Buyck B."/>
            <person name="Bense V."/>
            <person name="Catcheside P."/>
            <person name="Chovatia M."/>
            <person name="Cooper J."/>
            <person name="Damon W."/>
            <person name="Desjardin D."/>
            <person name="Finy P."/>
            <person name="Geml J."/>
            <person name="Haridas S."/>
            <person name="Hughes K."/>
            <person name="Justo A."/>
            <person name="Karasinski D."/>
            <person name="Kautmanova I."/>
            <person name="Kiss B."/>
            <person name="Kocsube S."/>
            <person name="Kotiranta H."/>
            <person name="LaButti K.M."/>
            <person name="Lechner B.E."/>
            <person name="Liimatainen K."/>
            <person name="Lipzen A."/>
            <person name="Lukacs Z."/>
            <person name="Mihaltcheva S."/>
            <person name="Morgado L.N."/>
            <person name="Niskanen T."/>
            <person name="Noordeloos M.E."/>
            <person name="Ohm R.A."/>
            <person name="Ortiz-Santana B."/>
            <person name="Ovrebo C."/>
            <person name="Racz N."/>
            <person name="Riley R."/>
            <person name="Savchenko A."/>
            <person name="Shiryaev A."/>
            <person name="Soop K."/>
            <person name="Spirin V."/>
            <person name="Szebenyi C."/>
            <person name="Tomsovsky M."/>
            <person name="Tulloss R.E."/>
            <person name="Uehling J."/>
            <person name="Grigoriev I.V."/>
            <person name="Vagvolgyi C."/>
            <person name="Papp T."/>
            <person name="Martin F.M."/>
            <person name="Miettinen O."/>
            <person name="Hibbett D.S."/>
            <person name="Nagy L.G."/>
        </authorList>
    </citation>
    <scope>NUCLEOTIDE SEQUENCE [LARGE SCALE GENOMIC DNA]</scope>
    <source>
        <strain evidence="5 6">OMC1185</strain>
    </source>
</reference>
<dbReference type="Proteomes" id="UP000305948">
    <property type="component" value="Unassembled WGS sequence"/>
</dbReference>
<comment type="similarity">
    <text evidence="1">Belongs to the oxygen-dependent FAD-linked oxidoreductase family.</text>
</comment>
<evidence type="ECO:0000256" key="3">
    <source>
        <dbReference type="SAM" id="SignalP"/>
    </source>
</evidence>
<dbReference type="EMBL" id="ML213509">
    <property type="protein sequence ID" value="TFK52652.1"/>
    <property type="molecule type" value="Genomic_DNA"/>
</dbReference>
<dbReference type="PANTHER" id="PTHR13878:SF91">
    <property type="entry name" value="FAD BINDING DOMAIN PROTEIN (AFU_ORTHOLOGUE AFUA_6G12070)-RELATED"/>
    <property type="match status" value="1"/>
</dbReference>
<evidence type="ECO:0000256" key="2">
    <source>
        <dbReference type="ARBA" id="ARBA00023002"/>
    </source>
</evidence>
<dbReference type="GO" id="GO:0071949">
    <property type="term" value="F:FAD binding"/>
    <property type="evidence" value="ECO:0007669"/>
    <property type="project" value="InterPro"/>
</dbReference>
<dbReference type="InterPro" id="IPR036318">
    <property type="entry name" value="FAD-bd_PCMH-like_sf"/>
</dbReference>
<accession>A0A5C3N637</accession>
<dbReference type="SUPFAM" id="SSF56176">
    <property type="entry name" value="FAD-binding/transporter-associated domain-like"/>
    <property type="match status" value="1"/>
</dbReference>
<organism evidence="5 6">
    <name type="scientific">Heliocybe sulcata</name>
    <dbReference type="NCBI Taxonomy" id="5364"/>
    <lineage>
        <taxon>Eukaryota</taxon>
        <taxon>Fungi</taxon>
        <taxon>Dikarya</taxon>
        <taxon>Basidiomycota</taxon>
        <taxon>Agaricomycotina</taxon>
        <taxon>Agaricomycetes</taxon>
        <taxon>Gloeophyllales</taxon>
        <taxon>Gloeophyllaceae</taxon>
        <taxon>Heliocybe</taxon>
    </lineage>
</organism>
<dbReference type="InterPro" id="IPR012951">
    <property type="entry name" value="BBE"/>
</dbReference>
<dbReference type="STRING" id="5364.A0A5C3N637"/>
<dbReference type="Gene3D" id="3.30.465.10">
    <property type="match status" value="2"/>
</dbReference>
<sequence length="566" mass="61561">MLPFALLTFCALIQGSLGDVKRDGQLRLSETDLLKELSDKVQGRLYAGLPYAQACWSSFNSSACESVKTNYLNETSRFDTFGGHINTQWETCQATGDQCLLDWEDPLDPAPTSSQSCQLGSISDHYIDVREPGDVAAAFDFSRKSGIPIVVKNTGHDYKGRGSAPGSVALWTHNLKNISYNPQFVPEGCVSPSPGVTMEAGVQWGEAYEFAEANNITLVGGLDKGVGTSGGWLMGGGHGALTNTMGMGVDRVLQFKVVTPDGKLRVANACQNEDLFFALRGGGGGTYGVVLESTVLASPPVTLQVYVVQWTKPNATLTSSLWSLLVENGLKWGEEGWGGFVNDVSAIYLSPNLDAVRANASMAPLIAFGEEIVERGIEGATLLVLQFPSWGAFFNTFAGDNSAAIGANLALASRLIPKANFQTAEDRSQLLSALLKAHDLTPGLRFLVSPPTSYPGDGSTSVTPAWRDSIYHITLISTWNWNATEVQKKEQYQLASRAISYLRDITPDAAYSNEADVYEPNHEVAFWGDNYDKLLQIKQKYDPEQLLDCWHCVGWNPNSRRFACYL</sequence>
<feature type="domain" description="FAD-binding PCMH-type" evidence="4">
    <location>
        <begin position="119"/>
        <end position="300"/>
    </location>
</feature>
<feature type="signal peptide" evidence="3">
    <location>
        <begin position="1"/>
        <end position="18"/>
    </location>
</feature>
<evidence type="ECO:0000313" key="5">
    <source>
        <dbReference type="EMBL" id="TFK52652.1"/>
    </source>
</evidence>
<keyword evidence="3" id="KW-0732">Signal</keyword>
<name>A0A5C3N637_9AGAM</name>
<dbReference type="PANTHER" id="PTHR13878">
    <property type="entry name" value="GULONOLACTONE OXIDASE"/>
    <property type="match status" value="1"/>
</dbReference>
<evidence type="ECO:0000313" key="6">
    <source>
        <dbReference type="Proteomes" id="UP000305948"/>
    </source>
</evidence>
<feature type="chain" id="PRO_5022803504" evidence="3">
    <location>
        <begin position="19"/>
        <end position="566"/>
    </location>
</feature>
<evidence type="ECO:0000259" key="4">
    <source>
        <dbReference type="PROSITE" id="PS51387"/>
    </source>
</evidence>
<keyword evidence="2" id="KW-0560">Oxidoreductase</keyword>